<name>A0A1I8IF63_9PLAT</name>
<dbReference type="WBParaSite" id="maker-uti_cns_0012029-snap-gene-0.6-mRNA-1">
    <property type="protein sequence ID" value="maker-uti_cns_0012029-snap-gene-0.6-mRNA-1"/>
    <property type="gene ID" value="maker-uti_cns_0012029-snap-gene-0.6"/>
</dbReference>
<feature type="signal peptide" evidence="4">
    <location>
        <begin position="1"/>
        <end position="27"/>
    </location>
</feature>
<evidence type="ECO:0000259" key="5">
    <source>
        <dbReference type="PROSITE" id="PS01180"/>
    </source>
</evidence>
<evidence type="ECO:0000313" key="7">
    <source>
        <dbReference type="WBParaSite" id="maker-uti_cns_0012029-snap-gene-0.6-mRNA-1"/>
    </source>
</evidence>
<accession>A0A1I8IF63</accession>
<dbReference type="Proteomes" id="UP000095280">
    <property type="component" value="Unplaced"/>
</dbReference>
<evidence type="ECO:0000256" key="4">
    <source>
        <dbReference type="SAM" id="SignalP"/>
    </source>
</evidence>
<comment type="caution">
    <text evidence="3">Lacks conserved residue(s) required for the propagation of feature annotation.</text>
</comment>
<proteinExistence type="predicted"/>
<dbReference type="InterPro" id="IPR000859">
    <property type="entry name" value="CUB_dom"/>
</dbReference>
<evidence type="ECO:0000256" key="3">
    <source>
        <dbReference type="PROSITE-ProRule" id="PRU00059"/>
    </source>
</evidence>
<feature type="chain" id="PRO_5009320908" evidence="4">
    <location>
        <begin position="28"/>
        <end position="198"/>
    </location>
</feature>
<dbReference type="AlphaFoldDB" id="A0A1I8IF63"/>
<dbReference type="Gene3D" id="2.60.120.290">
    <property type="entry name" value="Spermadhesin, CUB domain"/>
    <property type="match status" value="1"/>
</dbReference>
<keyword evidence="1" id="KW-0677">Repeat</keyword>
<keyword evidence="4" id="KW-0732">Signal</keyword>
<dbReference type="SMART" id="SM00042">
    <property type="entry name" value="CUB"/>
    <property type="match status" value="1"/>
</dbReference>
<organism evidence="6 7">
    <name type="scientific">Macrostomum lignano</name>
    <dbReference type="NCBI Taxonomy" id="282301"/>
    <lineage>
        <taxon>Eukaryota</taxon>
        <taxon>Metazoa</taxon>
        <taxon>Spiralia</taxon>
        <taxon>Lophotrochozoa</taxon>
        <taxon>Platyhelminthes</taxon>
        <taxon>Rhabditophora</taxon>
        <taxon>Macrostomorpha</taxon>
        <taxon>Macrostomida</taxon>
        <taxon>Macrostomidae</taxon>
        <taxon>Macrostomum</taxon>
    </lineage>
</organism>
<keyword evidence="6" id="KW-1185">Reference proteome</keyword>
<dbReference type="InterPro" id="IPR035914">
    <property type="entry name" value="Sperma_CUB_dom_sf"/>
</dbReference>
<keyword evidence="2" id="KW-1015">Disulfide bond</keyword>
<evidence type="ECO:0000313" key="6">
    <source>
        <dbReference type="Proteomes" id="UP000095280"/>
    </source>
</evidence>
<dbReference type="CDD" id="cd00041">
    <property type="entry name" value="CUB"/>
    <property type="match status" value="1"/>
</dbReference>
<dbReference type="PROSITE" id="PS01180">
    <property type="entry name" value="CUB"/>
    <property type="match status" value="1"/>
</dbReference>
<protein>
    <submittedName>
        <fullName evidence="7">CUB domain-containing protein</fullName>
    </submittedName>
</protein>
<evidence type="ECO:0000256" key="1">
    <source>
        <dbReference type="ARBA" id="ARBA00022737"/>
    </source>
</evidence>
<reference evidence="7" key="1">
    <citation type="submission" date="2016-11" db="UniProtKB">
        <authorList>
            <consortium name="WormBaseParasite"/>
        </authorList>
    </citation>
    <scope>IDENTIFICATION</scope>
</reference>
<dbReference type="Pfam" id="PF00431">
    <property type="entry name" value="CUB"/>
    <property type="match status" value="1"/>
</dbReference>
<evidence type="ECO:0000256" key="2">
    <source>
        <dbReference type="ARBA" id="ARBA00023157"/>
    </source>
</evidence>
<dbReference type="PANTHER" id="PTHR24251">
    <property type="entry name" value="OVOCHYMASE-RELATED"/>
    <property type="match status" value="1"/>
</dbReference>
<dbReference type="SUPFAM" id="SSF49854">
    <property type="entry name" value="Spermadhesin, CUB domain"/>
    <property type="match status" value="1"/>
</dbReference>
<feature type="domain" description="CUB" evidence="5">
    <location>
        <begin position="49"/>
        <end position="184"/>
    </location>
</feature>
<sequence>MACASRILRAAVAICCGLLLLPGPAQAESCDYVSTAAGPCDATATQGSCADYYQAFADTSYQYIRSPNYPGPYADNQVCRWVLSACRCSNPLRPEAKFRVEFEVLDFEIQDSPSCTQDFVEVKDGKRLWAHSFGQYCGNSCVKGNSNNLTQSTGLHLLVTFQTDVFNARQPQKYRGFQARYRCVELGKLLRSPVLELV</sequence>